<feature type="domain" description="Tyr recombinase" evidence="10">
    <location>
        <begin position="188"/>
        <end position="355"/>
    </location>
</feature>
<evidence type="ECO:0000256" key="4">
    <source>
        <dbReference type="ARBA" id="ARBA00022908"/>
    </source>
</evidence>
<evidence type="ECO:0000256" key="7">
    <source>
        <dbReference type="ARBA" id="ARBA00023195"/>
    </source>
</evidence>
<dbReference type="EMBL" id="LR796141">
    <property type="protein sequence ID" value="CAB4121060.1"/>
    <property type="molecule type" value="Genomic_DNA"/>
</dbReference>
<evidence type="ECO:0000256" key="8">
    <source>
        <dbReference type="ARBA" id="ARBA00023296"/>
    </source>
</evidence>
<evidence type="ECO:0000313" key="11">
    <source>
        <dbReference type="EMBL" id="CAB4121060.1"/>
    </source>
</evidence>
<sequence>MNLEQIRTAQPGDVIRDDKVKGLHLRCFEKGKYFYLYFRTKTGIERKPKLGDFPTITLEQARKIAKDLLFQVSMGKDPVAERNALREAPTLAEAWAKGYKEHFAKLKTATDVKRSFEYDVPAKLFAKRIIDIEYEDVYGWHQGMKDKPIQANRVLATMATLLRLAEVWKMRPRGSNPCGDVVRFKENKRKRYMAGEEAAKLSEAMHFYKDKYPAAIAFLYLLILTGARKGEIAKAKWDQIKGNVLTLTEHKTDNHGQDRQIHLPGVAMEILEKLPKVKDGTITGLKNPQWPWMQVRKMAGCTDLHLHDLRHSFASTAISAGFTLAQIGELLGHKSTATTQRYAHLMEDAAQTAVNQISDRIGVRMNFGLTPLLSETETK</sequence>
<dbReference type="PANTHER" id="PTHR30629:SF2">
    <property type="entry name" value="PROPHAGE INTEGRASE INTS-RELATED"/>
    <property type="match status" value="1"/>
</dbReference>
<name>A0A6J5KL41_9CAUD</name>
<keyword evidence="8" id="KW-1160">Virus entry into host cell</keyword>
<dbReference type="GO" id="GO:0044826">
    <property type="term" value="P:viral genome integration into host DNA"/>
    <property type="evidence" value="ECO:0007669"/>
    <property type="project" value="UniProtKB-KW"/>
</dbReference>
<dbReference type="Pfam" id="PF13356">
    <property type="entry name" value="Arm-DNA-bind_3"/>
    <property type="match status" value="1"/>
</dbReference>
<evidence type="ECO:0000256" key="1">
    <source>
        <dbReference type="ARBA" id="ARBA00008857"/>
    </source>
</evidence>
<keyword evidence="5" id="KW-0238">DNA-binding</keyword>
<dbReference type="PROSITE" id="PS51898">
    <property type="entry name" value="TYR_RECOMBINASE"/>
    <property type="match status" value="1"/>
</dbReference>
<dbReference type="GO" id="GO:0003677">
    <property type="term" value="F:DNA binding"/>
    <property type="evidence" value="ECO:0007669"/>
    <property type="project" value="UniProtKB-KW"/>
</dbReference>
<keyword evidence="4" id="KW-0229">DNA integration</keyword>
<dbReference type="GO" id="GO:0016740">
    <property type="term" value="F:transferase activity"/>
    <property type="evidence" value="ECO:0007669"/>
    <property type="project" value="UniProtKB-KW"/>
</dbReference>
<dbReference type="SUPFAM" id="SSF56349">
    <property type="entry name" value="DNA breaking-rejoining enzymes"/>
    <property type="match status" value="1"/>
</dbReference>
<dbReference type="GO" id="GO:0046718">
    <property type="term" value="P:symbiont entry into host cell"/>
    <property type="evidence" value="ECO:0007669"/>
    <property type="project" value="UniProtKB-KW"/>
</dbReference>
<dbReference type="Gene3D" id="1.10.150.130">
    <property type="match status" value="1"/>
</dbReference>
<dbReference type="Gene3D" id="3.30.160.390">
    <property type="entry name" value="Integrase, DNA-binding domain"/>
    <property type="match status" value="1"/>
</dbReference>
<reference evidence="11" key="1">
    <citation type="submission" date="2020-04" db="EMBL/GenBank/DDBJ databases">
        <authorList>
            <person name="Chiriac C."/>
            <person name="Salcher M."/>
            <person name="Ghai R."/>
            <person name="Kavagutti S V."/>
        </authorList>
    </citation>
    <scope>NUCLEOTIDE SEQUENCE</scope>
</reference>
<evidence type="ECO:0000256" key="3">
    <source>
        <dbReference type="ARBA" id="ARBA00022679"/>
    </source>
</evidence>
<gene>
    <name evidence="11" type="ORF">UFOVP7_30</name>
</gene>
<dbReference type="InterPro" id="IPR013762">
    <property type="entry name" value="Integrase-like_cat_sf"/>
</dbReference>
<organism evidence="11">
    <name type="scientific">uncultured Caudovirales phage</name>
    <dbReference type="NCBI Taxonomy" id="2100421"/>
    <lineage>
        <taxon>Viruses</taxon>
        <taxon>Duplodnaviria</taxon>
        <taxon>Heunggongvirae</taxon>
        <taxon>Uroviricota</taxon>
        <taxon>Caudoviricetes</taxon>
        <taxon>Peduoviridae</taxon>
        <taxon>Maltschvirus</taxon>
        <taxon>Maltschvirus maltsch</taxon>
    </lineage>
</organism>
<dbReference type="GO" id="GO:0006310">
    <property type="term" value="P:DNA recombination"/>
    <property type="evidence" value="ECO:0007669"/>
    <property type="project" value="UniProtKB-KW"/>
</dbReference>
<evidence type="ECO:0000256" key="2">
    <source>
        <dbReference type="ARBA" id="ARBA00016082"/>
    </source>
</evidence>
<dbReference type="InterPro" id="IPR011010">
    <property type="entry name" value="DNA_brk_join_enz"/>
</dbReference>
<dbReference type="PANTHER" id="PTHR30629">
    <property type="entry name" value="PROPHAGE INTEGRASE"/>
    <property type="match status" value="1"/>
</dbReference>
<dbReference type="InterPro" id="IPR038488">
    <property type="entry name" value="Integrase_DNA-bd_sf"/>
</dbReference>
<accession>A0A6J5KL41</accession>
<keyword evidence="7" id="KW-1179">Viral genome integration</keyword>
<evidence type="ECO:0000259" key="10">
    <source>
        <dbReference type="PROSITE" id="PS51898"/>
    </source>
</evidence>
<dbReference type="Gene3D" id="1.10.443.10">
    <property type="entry name" value="Intergrase catalytic core"/>
    <property type="match status" value="1"/>
</dbReference>
<dbReference type="GO" id="GO:0015074">
    <property type="term" value="P:DNA integration"/>
    <property type="evidence" value="ECO:0007669"/>
    <property type="project" value="UniProtKB-KW"/>
</dbReference>
<evidence type="ECO:0000256" key="6">
    <source>
        <dbReference type="ARBA" id="ARBA00023172"/>
    </source>
</evidence>
<comment type="similarity">
    <text evidence="1">Belongs to the 'phage' integrase family.</text>
</comment>
<keyword evidence="3" id="KW-0808">Transferase</keyword>
<dbReference type="InterPro" id="IPR010998">
    <property type="entry name" value="Integrase_recombinase_N"/>
</dbReference>
<dbReference type="InterPro" id="IPR002104">
    <property type="entry name" value="Integrase_catalytic"/>
</dbReference>
<protein>
    <recommendedName>
        <fullName evidence="2">Integrase</fullName>
    </recommendedName>
</protein>
<comment type="function">
    <text evidence="9">Integrase is necessary for integration of the phage into the host genome by site-specific recombination. In conjunction with excisionase, integrase is also necessary for excision of the prophage from the host genome.</text>
</comment>
<dbReference type="CDD" id="cd00796">
    <property type="entry name" value="INT_Rci_Hp1_C"/>
    <property type="match status" value="1"/>
</dbReference>
<proteinExistence type="inferred from homology"/>
<keyword evidence="6" id="KW-0233">DNA recombination</keyword>
<dbReference type="InterPro" id="IPR050808">
    <property type="entry name" value="Phage_Integrase"/>
</dbReference>
<evidence type="ECO:0000256" key="5">
    <source>
        <dbReference type="ARBA" id="ARBA00023125"/>
    </source>
</evidence>
<evidence type="ECO:0000256" key="9">
    <source>
        <dbReference type="ARBA" id="ARBA00049605"/>
    </source>
</evidence>
<dbReference type="Pfam" id="PF00589">
    <property type="entry name" value="Phage_integrase"/>
    <property type="match status" value="1"/>
</dbReference>
<dbReference type="InterPro" id="IPR025166">
    <property type="entry name" value="Integrase_DNA_bind_dom"/>
</dbReference>
<dbReference type="GO" id="GO:0075713">
    <property type="term" value="P:establishment of integrated proviral latency"/>
    <property type="evidence" value="ECO:0007669"/>
    <property type="project" value="UniProtKB-KW"/>
</dbReference>